<proteinExistence type="inferred from homology"/>
<evidence type="ECO:0000256" key="4">
    <source>
        <dbReference type="ARBA" id="ARBA00022989"/>
    </source>
</evidence>
<keyword evidence="5 6" id="KW-0472">Membrane</keyword>
<feature type="transmembrane region" description="Helical" evidence="6">
    <location>
        <begin position="23"/>
        <end position="47"/>
    </location>
</feature>
<feature type="transmembrane region" description="Helical" evidence="6">
    <location>
        <begin position="67"/>
        <end position="88"/>
    </location>
</feature>
<gene>
    <name evidence="7" type="ORF">TeGR_g2816</name>
</gene>
<evidence type="ECO:0000256" key="3">
    <source>
        <dbReference type="ARBA" id="ARBA00022692"/>
    </source>
</evidence>
<keyword evidence="4 6" id="KW-1133">Transmembrane helix</keyword>
<protein>
    <recommendedName>
        <fullName evidence="9">Transmembrane protein 230</fullName>
    </recommendedName>
</protein>
<comment type="caution">
    <text evidence="7">The sequence shown here is derived from an EMBL/GenBank/DDBJ whole genome shotgun (WGS) entry which is preliminary data.</text>
</comment>
<comment type="similarity">
    <text evidence="2">Belongs to the TMEM134/TMEM230 family.</text>
</comment>
<name>A0ABQ6M412_9STRA</name>
<reference evidence="7 8" key="1">
    <citation type="journal article" date="2023" name="Commun. Biol.">
        <title>Genome analysis of Parmales, the sister group of diatoms, reveals the evolutionary specialization of diatoms from phago-mixotrophs to photoautotrophs.</title>
        <authorList>
            <person name="Ban H."/>
            <person name="Sato S."/>
            <person name="Yoshikawa S."/>
            <person name="Yamada K."/>
            <person name="Nakamura Y."/>
            <person name="Ichinomiya M."/>
            <person name="Sato N."/>
            <person name="Blanc-Mathieu R."/>
            <person name="Endo H."/>
            <person name="Kuwata A."/>
            <person name="Ogata H."/>
        </authorList>
    </citation>
    <scope>NUCLEOTIDE SEQUENCE [LARGE SCALE GENOMIC DNA]</scope>
</reference>
<evidence type="ECO:0000256" key="5">
    <source>
        <dbReference type="ARBA" id="ARBA00023136"/>
    </source>
</evidence>
<sequence length="114" mass="12547">MSYAKRPATFAIRRPQLPIRSSLPPPVTTIAAVAFLITGLVLLPYGIATYLNAGDSSHLAESGRNMMILGTITILPGSYSTVTLFGAWRRWPGYSYGQVPNYDEAWGLTNRRED</sequence>
<keyword evidence="3 6" id="KW-0812">Transmembrane</keyword>
<comment type="subcellular location">
    <subcellularLocation>
        <location evidence="1">Membrane</location>
        <topology evidence="1">Multi-pass membrane protein</topology>
    </subcellularLocation>
</comment>
<evidence type="ECO:0000313" key="7">
    <source>
        <dbReference type="EMBL" id="GMI19070.1"/>
    </source>
</evidence>
<evidence type="ECO:0008006" key="9">
    <source>
        <dbReference type="Google" id="ProtNLM"/>
    </source>
</evidence>
<dbReference type="EMBL" id="BRYB01003678">
    <property type="protein sequence ID" value="GMI19070.1"/>
    <property type="molecule type" value="Genomic_DNA"/>
</dbReference>
<dbReference type="Proteomes" id="UP001165060">
    <property type="component" value="Unassembled WGS sequence"/>
</dbReference>
<dbReference type="Pfam" id="PF05915">
    <property type="entry name" value="TMEM_230_134"/>
    <property type="match status" value="1"/>
</dbReference>
<keyword evidence="8" id="KW-1185">Reference proteome</keyword>
<evidence type="ECO:0000313" key="8">
    <source>
        <dbReference type="Proteomes" id="UP001165060"/>
    </source>
</evidence>
<evidence type="ECO:0000256" key="1">
    <source>
        <dbReference type="ARBA" id="ARBA00004141"/>
    </source>
</evidence>
<accession>A0ABQ6M412</accession>
<organism evidence="7 8">
    <name type="scientific">Tetraparma gracilis</name>
    <dbReference type="NCBI Taxonomy" id="2962635"/>
    <lineage>
        <taxon>Eukaryota</taxon>
        <taxon>Sar</taxon>
        <taxon>Stramenopiles</taxon>
        <taxon>Ochrophyta</taxon>
        <taxon>Bolidophyceae</taxon>
        <taxon>Parmales</taxon>
        <taxon>Triparmaceae</taxon>
        <taxon>Tetraparma</taxon>
    </lineage>
</organism>
<evidence type="ECO:0000256" key="6">
    <source>
        <dbReference type="SAM" id="Phobius"/>
    </source>
</evidence>
<evidence type="ECO:0000256" key="2">
    <source>
        <dbReference type="ARBA" id="ARBA00007743"/>
    </source>
</evidence>
<dbReference type="InterPro" id="IPR008590">
    <property type="entry name" value="TMEM_230/134"/>
</dbReference>